<protein>
    <submittedName>
        <fullName evidence="1">Uncharacterized protein</fullName>
    </submittedName>
</protein>
<evidence type="ECO:0000313" key="1">
    <source>
        <dbReference type="EMBL" id="GAA2533862.1"/>
    </source>
</evidence>
<accession>A0ABP6B2H8</accession>
<keyword evidence="2" id="KW-1185">Reference proteome</keyword>
<gene>
    <name evidence="1" type="ORF">GCM10010201_36390</name>
</gene>
<sequence>MGPTHLLRSATANQILPAAAFRRWLPWTWPASKAPHTTTDASNDSAIHYGHSNLRFI</sequence>
<reference evidence="2" key="1">
    <citation type="journal article" date="2019" name="Int. J. Syst. Evol. Microbiol.">
        <title>The Global Catalogue of Microorganisms (GCM) 10K type strain sequencing project: providing services to taxonomists for standard genome sequencing and annotation.</title>
        <authorList>
            <consortium name="The Broad Institute Genomics Platform"/>
            <consortium name="The Broad Institute Genome Sequencing Center for Infectious Disease"/>
            <person name="Wu L."/>
            <person name="Ma J."/>
        </authorList>
    </citation>
    <scope>NUCLEOTIDE SEQUENCE [LARGE SCALE GENOMIC DNA]</scope>
    <source>
        <strain evidence="2">JCM 3367</strain>
    </source>
</reference>
<comment type="caution">
    <text evidence="1">The sequence shown here is derived from an EMBL/GenBank/DDBJ whole genome shotgun (WGS) entry which is preliminary data.</text>
</comment>
<name>A0ABP6B2H8_9ACTN</name>
<organism evidence="1 2">
    <name type="scientific">Pilimelia columellifera subsp. columellifera</name>
    <dbReference type="NCBI Taxonomy" id="706583"/>
    <lineage>
        <taxon>Bacteria</taxon>
        <taxon>Bacillati</taxon>
        <taxon>Actinomycetota</taxon>
        <taxon>Actinomycetes</taxon>
        <taxon>Micromonosporales</taxon>
        <taxon>Micromonosporaceae</taxon>
        <taxon>Pilimelia</taxon>
    </lineage>
</organism>
<dbReference type="EMBL" id="BAAARY010000059">
    <property type="protein sequence ID" value="GAA2533862.1"/>
    <property type="molecule type" value="Genomic_DNA"/>
</dbReference>
<evidence type="ECO:0000313" key="2">
    <source>
        <dbReference type="Proteomes" id="UP001499978"/>
    </source>
</evidence>
<proteinExistence type="predicted"/>
<dbReference type="Proteomes" id="UP001499978">
    <property type="component" value="Unassembled WGS sequence"/>
</dbReference>